<accession>A0A6I3L0Q7</accession>
<sequence length="236" mass="26342">MPTFECSYCRTKLVRSTLAIISCVAGPFFDAVEREQLADLLDELGPAAPTLLTPWTTRDLAAHLVLREHDPLAGPGLVLRGAWGRFAERRRRVLARKDFRSLVSTIRSGPPPGLFRIGWVRRVPNLNEFFVHHEDVRRANGRRPRGNSSAMDAALWHNVACAPWLLARRLHGAGLELEWTGTAETIRARRGNPTARITGLPSELLLYLFGRRSAAEVKLSGPVEAVEAVRRTHFGM</sequence>
<dbReference type="EMBL" id="WMBB01000010">
    <property type="protein sequence ID" value="MTE15397.1"/>
    <property type="molecule type" value="Genomic_DNA"/>
</dbReference>
<dbReference type="AlphaFoldDB" id="A0A6I3L0Q7"/>
<dbReference type="NCBIfam" id="TIGR03083">
    <property type="entry name" value="maleylpyruvate isomerase family mycothiol-dependent enzyme"/>
    <property type="match status" value="1"/>
</dbReference>
<protein>
    <submittedName>
        <fullName evidence="1">TIGR03085 family protein</fullName>
    </submittedName>
</protein>
<organism evidence="1 2">
    <name type="scientific">Nocardia aurantiaca</name>
    <dbReference type="NCBI Taxonomy" id="2675850"/>
    <lineage>
        <taxon>Bacteria</taxon>
        <taxon>Bacillati</taxon>
        <taxon>Actinomycetota</taxon>
        <taxon>Actinomycetes</taxon>
        <taxon>Mycobacteriales</taxon>
        <taxon>Nocardiaceae</taxon>
        <taxon>Nocardia</taxon>
    </lineage>
</organism>
<dbReference type="NCBIfam" id="TIGR03085">
    <property type="entry name" value="TIGR03085 family metal-binding protein"/>
    <property type="match status" value="1"/>
</dbReference>
<dbReference type="InterPro" id="IPR017517">
    <property type="entry name" value="Maleyloyr_isom"/>
</dbReference>
<dbReference type="InterPro" id="IPR034660">
    <property type="entry name" value="DinB/YfiT-like"/>
</dbReference>
<name>A0A6I3L0Q7_9NOCA</name>
<dbReference type="SUPFAM" id="SSF109854">
    <property type="entry name" value="DinB/YfiT-like putative metalloenzymes"/>
    <property type="match status" value="1"/>
</dbReference>
<comment type="caution">
    <text evidence="1">The sequence shown here is derived from an EMBL/GenBank/DDBJ whole genome shotgun (WGS) entry which is preliminary data.</text>
</comment>
<reference evidence="1 2" key="1">
    <citation type="submission" date="2019-11" db="EMBL/GenBank/DDBJ databases">
        <title>Nocardia sp. nov. CT2-14 isolated from soil.</title>
        <authorList>
            <person name="Kanchanasin P."/>
            <person name="Tanasupawat S."/>
            <person name="Yuki M."/>
            <person name="Kudo T."/>
        </authorList>
    </citation>
    <scope>NUCLEOTIDE SEQUENCE [LARGE SCALE GENOMIC DNA]</scope>
    <source>
        <strain evidence="1 2">CT2-14</strain>
    </source>
</reference>
<evidence type="ECO:0000313" key="1">
    <source>
        <dbReference type="EMBL" id="MTE15397.1"/>
    </source>
</evidence>
<dbReference type="InterPro" id="IPR017519">
    <property type="entry name" value="CHP03085"/>
</dbReference>
<dbReference type="Proteomes" id="UP000432464">
    <property type="component" value="Unassembled WGS sequence"/>
</dbReference>
<evidence type="ECO:0000313" key="2">
    <source>
        <dbReference type="Proteomes" id="UP000432464"/>
    </source>
</evidence>
<keyword evidence="2" id="KW-1185">Reference proteome</keyword>
<gene>
    <name evidence="1" type="ORF">GLP40_21820</name>
</gene>
<proteinExistence type="predicted"/>